<evidence type="ECO:0000256" key="4">
    <source>
        <dbReference type="ARBA" id="ARBA00022448"/>
    </source>
</evidence>
<accession>A0A0E9NJG0</accession>
<proteinExistence type="inferred from homology"/>
<dbReference type="InterPro" id="IPR022057">
    <property type="entry name" value="Chs7"/>
</dbReference>
<name>A0A0E9NJG0_SAICN</name>
<keyword evidence="7" id="KW-0653">Protein transport</keyword>
<dbReference type="PANTHER" id="PTHR35329:SF2">
    <property type="entry name" value="CHITIN SYNTHASE EXPORT CHAPERONE"/>
    <property type="match status" value="1"/>
</dbReference>
<keyword evidence="10" id="KW-0961">Cell wall biogenesis/degradation</keyword>
<keyword evidence="6" id="KW-0256">Endoplasmic reticulum</keyword>
<keyword evidence="4" id="KW-0813">Transport</keyword>
<gene>
    <name evidence="12" type="ORF">G7K_4142-t1</name>
</gene>
<evidence type="ECO:0000256" key="8">
    <source>
        <dbReference type="ARBA" id="ARBA00022989"/>
    </source>
</evidence>
<dbReference type="GO" id="GO:0071555">
    <property type="term" value="P:cell wall organization"/>
    <property type="evidence" value="ECO:0007669"/>
    <property type="project" value="UniProtKB-KW"/>
</dbReference>
<feature type="transmembrane region" description="Helical" evidence="11">
    <location>
        <begin position="145"/>
        <end position="166"/>
    </location>
</feature>
<reference evidence="12 13" key="2">
    <citation type="journal article" date="2014" name="J. Gen. Appl. Microbiol.">
        <title>The early diverging ascomycetous budding yeast Saitoella complicata has three histone deacetylases belonging to the Clr6, Hos2, and Rpd3 lineages.</title>
        <authorList>
            <person name="Nishida H."/>
            <person name="Matsumoto T."/>
            <person name="Kondo S."/>
            <person name="Hamamoto M."/>
            <person name="Yoshikawa H."/>
        </authorList>
    </citation>
    <scope>NUCLEOTIDE SEQUENCE [LARGE SCALE GENOMIC DNA]</scope>
    <source>
        <strain evidence="12 13">NRRL Y-17804</strain>
    </source>
</reference>
<dbReference type="OMA" id="TVWEVKD"/>
<protein>
    <recommendedName>
        <fullName evidence="3">Chitin synthase export chaperone</fullName>
    </recommendedName>
</protein>
<evidence type="ECO:0000256" key="9">
    <source>
        <dbReference type="ARBA" id="ARBA00023136"/>
    </source>
</evidence>
<feature type="transmembrane region" description="Helical" evidence="11">
    <location>
        <begin position="216"/>
        <end position="235"/>
    </location>
</feature>
<dbReference type="GO" id="GO:0051082">
    <property type="term" value="F:unfolded protein binding"/>
    <property type="evidence" value="ECO:0007669"/>
    <property type="project" value="TreeGrafter"/>
</dbReference>
<sequence>MGFGDFTEICERAQLPLCSLVGGSQGLEATCYARNIELANTMIFQVATDFVHLGALVMLAIMIFHVRQKYTAVGRKEILHFFFMFMALTILSLLLDAGVIPPSSPAYAYFVAIQCGLASATAWCLLINGFVGFQFAEDGTPASLWFLRSTSAASFTLTFVISLFTFQSWASFDNTKTMALFIVLYILNAVFLAIYSVLQVVLVLNTLEDRWPLGDLAFGVFFLIAGQVLLYAFSADICEGAQHYIDGLFLATLCNLLSVMMVYKYWDSLTKEDLEFSISTKATSWEVKELLPEDGYAAPYGSNYGSEYGSTHALNTRMSTAYHNGYGY</sequence>
<evidence type="ECO:0000313" key="12">
    <source>
        <dbReference type="EMBL" id="GAO50007.1"/>
    </source>
</evidence>
<feature type="transmembrane region" description="Helical" evidence="11">
    <location>
        <begin position="178"/>
        <end position="204"/>
    </location>
</feature>
<comment type="caution">
    <text evidence="12">The sequence shown here is derived from an EMBL/GenBank/DDBJ whole genome shotgun (WGS) entry which is preliminary data.</text>
</comment>
<feature type="transmembrane region" description="Helical" evidence="11">
    <location>
        <begin position="106"/>
        <end position="133"/>
    </location>
</feature>
<evidence type="ECO:0000256" key="2">
    <source>
        <dbReference type="ARBA" id="ARBA00009274"/>
    </source>
</evidence>
<keyword evidence="8 11" id="KW-1133">Transmembrane helix</keyword>
<keyword evidence="13" id="KW-1185">Reference proteome</keyword>
<evidence type="ECO:0000256" key="10">
    <source>
        <dbReference type="ARBA" id="ARBA00023316"/>
    </source>
</evidence>
<dbReference type="Proteomes" id="UP000033140">
    <property type="component" value="Unassembled WGS sequence"/>
</dbReference>
<evidence type="ECO:0000256" key="1">
    <source>
        <dbReference type="ARBA" id="ARBA00004477"/>
    </source>
</evidence>
<dbReference type="GO" id="GO:0005789">
    <property type="term" value="C:endoplasmic reticulum membrane"/>
    <property type="evidence" value="ECO:0007669"/>
    <property type="project" value="UniProtKB-SubCell"/>
</dbReference>
<keyword evidence="9 11" id="KW-0472">Membrane</keyword>
<dbReference type="OrthoDB" id="2189463at2759"/>
<comment type="subcellular location">
    <subcellularLocation>
        <location evidence="1">Endoplasmic reticulum membrane</location>
        <topology evidence="1">Multi-pass membrane protein</topology>
    </subcellularLocation>
</comment>
<evidence type="ECO:0000256" key="3">
    <source>
        <dbReference type="ARBA" id="ARBA00018354"/>
    </source>
</evidence>
<dbReference type="STRING" id="698492.A0A0E9NJG0"/>
<evidence type="ECO:0000256" key="6">
    <source>
        <dbReference type="ARBA" id="ARBA00022824"/>
    </source>
</evidence>
<evidence type="ECO:0000256" key="7">
    <source>
        <dbReference type="ARBA" id="ARBA00022927"/>
    </source>
</evidence>
<comment type="similarity">
    <text evidence="2">Belongs to the CHS7 family.</text>
</comment>
<reference evidence="12 13" key="3">
    <citation type="journal article" date="2015" name="Genome Announc.">
        <title>Draft Genome Sequence of the Archiascomycetous Yeast Saitoella complicata.</title>
        <authorList>
            <person name="Yamauchi K."/>
            <person name="Kondo S."/>
            <person name="Hamamoto M."/>
            <person name="Takahashi Y."/>
            <person name="Ogura Y."/>
            <person name="Hayashi T."/>
            <person name="Nishida H."/>
        </authorList>
    </citation>
    <scope>NUCLEOTIDE SEQUENCE [LARGE SCALE GENOMIC DNA]</scope>
    <source>
        <strain evidence="12 13">NRRL Y-17804</strain>
    </source>
</reference>
<feature type="transmembrane region" description="Helical" evidence="11">
    <location>
        <begin position="247"/>
        <end position="266"/>
    </location>
</feature>
<dbReference type="GO" id="GO:0015031">
    <property type="term" value="P:protein transport"/>
    <property type="evidence" value="ECO:0007669"/>
    <property type="project" value="UniProtKB-KW"/>
</dbReference>
<dbReference type="PANTHER" id="PTHR35329">
    <property type="entry name" value="CHITIN SYNTHASE EXPORT CHAPERONE"/>
    <property type="match status" value="1"/>
</dbReference>
<dbReference type="AlphaFoldDB" id="A0A0E9NJG0"/>
<evidence type="ECO:0000256" key="5">
    <source>
        <dbReference type="ARBA" id="ARBA00022692"/>
    </source>
</evidence>
<dbReference type="RefSeq" id="XP_019026251.1">
    <property type="nucleotide sequence ID" value="XM_019170503.1"/>
</dbReference>
<evidence type="ECO:0000313" key="13">
    <source>
        <dbReference type="Proteomes" id="UP000033140"/>
    </source>
</evidence>
<organism evidence="12 13">
    <name type="scientific">Saitoella complicata (strain BCRC 22490 / CBS 7301 / JCM 7358 / NBRC 10748 / NRRL Y-17804)</name>
    <dbReference type="NCBI Taxonomy" id="698492"/>
    <lineage>
        <taxon>Eukaryota</taxon>
        <taxon>Fungi</taxon>
        <taxon>Dikarya</taxon>
        <taxon>Ascomycota</taxon>
        <taxon>Taphrinomycotina</taxon>
        <taxon>Taphrinomycotina incertae sedis</taxon>
        <taxon>Saitoella</taxon>
    </lineage>
</organism>
<keyword evidence="5 11" id="KW-0812">Transmembrane</keyword>
<dbReference type="GO" id="GO:0006457">
    <property type="term" value="P:protein folding"/>
    <property type="evidence" value="ECO:0007669"/>
    <property type="project" value="TreeGrafter"/>
</dbReference>
<dbReference type="EMBL" id="BACD03000028">
    <property type="protein sequence ID" value="GAO50007.1"/>
    <property type="molecule type" value="Genomic_DNA"/>
</dbReference>
<dbReference type="Pfam" id="PF12271">
    <property type="entry name" value="Chs7"/>
    <property type="match status" value="1"/>
</dbReference>
<feature type="transmembrane region" description="Helical" evidence="11">
    <location>
        <begin position="42"/>
        <end position="66"/>
    </location>
</feature>
<reference evidence="12 13" key="1">
    <citation type="journal article" date="2011" name="J. Gen. Appl. Microbiol.">
        <title>Draft genome sequencing of the enigmatic yeast Saitoella complicata.</title>
        <authorList>
            <person name="Nishida H."/>
            <person name="Hamamoto M."/>
            <person name="Sugiyama J."/>
        </authorList>
    </citation>
    <scope>NUCLEOTIDE SEQUENCE [LARGE SCALE GENOMIC DNA]</scope>
    <source>
        <strain evidence="12 13">NRRL Y-17804</strain>
    </source>
</reference>
<feature type="transmembrane region" description="Helical" evidence="11">
    <location>
        <begin position="78"/>
        <end position="100"/>
    </location>
</feature>
<evidence type="ECO:0000256" key="11">
    <source>
        <dbReference type="SAM" id="Phobius"/>
    </source>
</evidence>